<organism evidence="1 2">
    <name type="scientific">Loigolactobacillus rennini DSM 20253</name>
    <dbReference type="NCBI Taxonomy" id="1423796"/>
    <lineage>
        <taxon>Bacteria</taxon>
        <taxon>Bacillati</taxon>
        <taxon>Bacillota</taxon>
        <taxon>Bacilli</taxon>
        <taxon>Lactobacillales</taxon>
        <taxon>Lactobacillaceae</taxon>
        <taxon>Loigolactobacillus</taxon>
    </lineage>
</organism>
<gene>
    <name evidence="1" type="ORF">FC24_GL002109</name>
</gene>
<dbReference type="RefSeq" id="WP_057874442.1">
    <property type="nucleotide sequence ID" value="NZ_AYYI01000068.1"/>
</dbReference>
<dbReference type="OrthoDB" id="2322182at2"/>
<evidence type="ECO:0000313" key="1">
    <source>
        <dbReference type="EMBL" id="KRM95435.1"/>
    </source>
</evidence>
<reference evidence="1 2" key="1">
    <citation type="journal article" date="2015" name="Genome Announc.">
        <title>Expanding the biotechnology potential of lactobacilli through comparative genomics of 213 strains and associated genera.</title>
        <authorList>
            <person name="Sun Z."/>
            <person name="Harris H.M."/>
            <person name="McCann A."/>
            <person name="Guo C."/>
            <person name="Argimon S."/>
            <person name="Zhang W."/>
            <person name="Yang X."/>
            <person name="Jeffery I.B."/>
            <person name="Cooney J.C."/>
            <person name="Kagawa T.F."/>
            <person name="Liu W."/>
            <person name="Song Y."/>
            <person name="Salvetti E."/>
            <person name="Wrobel A."/>
            <person name="Rasinkangas P."/>
            <person name="Parkhill J."/>
            <person name="Rea M.C."/>
            <person name="O'Sullivan O."/>
            <person name="Ritari J."/>
            <person name="Douillard F.P."/>
            <person name="Paul Ross R."/>
            <person name="Yang R."/>
            <person name="Briner A.E."/>
            <person name="Felis G.E."/>
            <person name="de Vos W.M."/>
            <person name="Barrangou R."/>
            <person name="Klaenhammer T.R."/>
            <person name="Caufield P.W."/>
            <person name="Cui Y."/>
            <person name="Zhang H."/>
            <person name="O'Toole P.W."/>
        </authorList>
    </citation>
    <scope>NUCLEOTIDE SEQUENCE [LARGE SCALE GENOMIC DNA]</scope>
    <source>
        <strain evidence="1 2">DSM 20253</strain>
    </source>
</reference>
<protein>
    <submittedName>
        <fullName evidence="1">Uncharacterized protein</fullName>
    </submittedName>
</protein>
<dbReference type="Proteomes" id="UP000051638">
    <property type="component" value="Unassembled WGS sequence"/>
</dbReference>
<dbReference type="AlphaFoldDB" id="A0A0R2D4T0"/>
<name>A0A0R2D4T0_9LACO</name>
<dbReference type="PATRIC" id="fig|1423796.3.peg.2138"/>
<dbReference type="STRING" id="1423796.FC24_GL002109"/>
<keyword evidence="2" id="KW-1185">Reference proteome</keyword>
<comment type="caution">
    <text evidence="1">The sequence shown here is derived from an EMBL/GenBank/DDBJ whole genome shotgun (WGS) entry which is preliminary data.</text>
</comment>
<dbReference type="EMBL" id="AYYI01000068">
    <property type="protein sequence ID" value="KRM95435.1"/>
    <property type="molecule type" value="Genomic_DNA"/>
</dbReference>
<sequence length="84" mass="9208">MAHNVSLTQALQGLLNDVAQHHFHEARQINPDSMFYQTVQYAIKKELLTAVTIEDPQGKAMAGVDLRAAQFTSGGKKFLATHSA</sequence>
<proteinExistence type="predicted"/>
<evidence type="ECO:0000313" key="2">
    <source>
        <dbReference type="Proteomes" id="UP000051638"/>
    </source>
</evidence>
<accession>A0A0R2D4T0</accession>